<dbReference type="Gene3D" id="3.40.710.10">
    <property type="entry name" value="DD-peptidase/beta-lactamase superfamily"/>
    <property type="match status" value="1"/>
</dbReference>
<dbReference type="InterPro" id="IPR050789">
    <property type="entry name" value="Diverse_Enzym_Activities"/>
</dbReference>
<feature type="domain" description="Beta-lactamase-related" evidence="1">
    <location>
        <begin position="41"/>
        <end position="337"/>
    </location>
</feature>
<keyword evidence="2" id="KW-0378">Hydrolase</keyword>
<dbReference type="Proteomes" id="UP000228945">
    <property type="component" value="Chromosome"/>
</dbReference>
<organism evidence="2 3">
    <name type="scientific">Caulobacter mirabilis</name>
    <dbReference type="NCBI Taxonomy" id="69666"/>
    <lineage>
        <taxon>Bacteria</taxon>
        <taxon>Pseudomonadati</taxon>
        <taxon>Pseudomonadota</taxon>
        <taxon>Alphaproteobacteria</taxon>
        <taxon>Caulobacterales</taxon>
        <taxon>Caulobacteraceae</taxon>
        <taxon>Caulobacter</taxon>
    </lineage>
</organism>
<dbReference type="KEGG" id="cmb:CSW64_15655"/>
<dbReference type="Pfam" id="PF00144">
    <property type="entry name" value="Beta-lactamase"/>
    <property type="match status" value="1"/>
</dbReference>
<proteinExistence type="predicted"/>
<name>A0A2D2B0E6_9CAUL</name>
<sequence length="352" mass="37589">MHRRDVLTAGAAIWLGASAAYAKPDLTKAGPIIDAWVTENAFNGVVVLGRRGRPTWSRAWGFADVEARTPMTVETRFGIASISKWLTAITVLRLIEQGRLTLDDPITKHLKDFRADTGAKVKLRNLLANNSGIPNGFTPALKAGQVDLKSSAAEAARFWGAGDLTFEPGAGFDYHLVNWIIVQAIVEAAADRPFPEVVKTLTLDPLGLKDTSPEPAPAAVSYAKIDPPTRKPDEVRTLLTLASGGYYSTAADLMTASAKVFDGGFLKPASRKALTTIEAPQSDYALGGRVAQADIGGVKHAVAWETGRTIGYRSHLGYRLDTGATVVILNNSDLPQPTLSKLVYALLGAEAV</sequence>
<dbReference type="RefSeq" id="WP_099622974.1">
    <property type="nucleotide sequence ID" value="NZ_CP024201.1"/>
</dbReference>
<gene>
    <name evidence="2" type="ORF">CSW64_15655</name>
</gene>
<evidence type="ECO:0000313" key="2">
    <source>
        <dbReference type="EMBL" id="ATQ43725.1"/>
    </source>
</evidence>
<evidence type="ECO:0000259" key="1">
    <source>
        <dbReference type="Pfam" id="PF00144"/>
    </source>
</evidence>
<keyword evidence="3" id="KW-1185">Reference proteome</keyword>
<accession>A0A2D2B0E6</accession>
<protein>
    <submittedName>
        <fullName evidence="2">Serine hydrolase</fullName>
    </submittedName>
</protein>
<dbReference type="InterPro" id="IPR012338">
    <property type="entry name" value="Beta-lactam/transpept-like"/>
</dbReference>
<dbReference type="AlphaFoldDB" id="A0A2D2B0E6"/>
<dbReference type="EMBL" id="CP024201">
    <property type="protein sequence ID" value="ATQ43725.1"/>
    <property type="molecule type" value="Genomic_DNA"/>
</dbReference>
<reference evidence="2 3" key="1">
    <citation type="submission" date="2017-10" db="EMBL/GenBank/DDBJ databases">
        <title>Genome sequence of Caulobacter mirabilis FWC38.</title>
        <authorList>
            <person name="Fiebig A."/>
            <person name="Crosson S."/>
        </authorList>
    </citation>
    <scope>NUCLEOTIDE SEQUENCE [LARGE SCALE GENOMIC DNA]</scope>
    <source>
        <strain evidence="2 3">FWC 38</strain>
    </source>
</reference>
<dbReference type="GO" id="GO:0016787">
    <property type="term" value="F:hydrolase activity"/>
    <property type="evidence" value="ECO:0007669"/>
    <property type="project" value="UniProtKB-KW"/>
</dbReference>
<dbReference type="InterPro" id="IPR001466">
    <property type="entry name" value="Beta-lactam-related"/>
</dbReference>
<dbReference type="SUPFAM" id="SSF56601">
    <property type="entry name" value="beta-lactamase/transpeptidase-like"/>
    <property type="match status" value="1"/>
</dbReference>
<dbReference type="OrthoDB" id="5705574at2"/>
<evidence type="ECO:0000313" key="3">
    <source>
        <dbReference type="Proteomes" id="UP000228945"/>
    </source>
</evidence>
<dbReference type="PANTHER" id="PTHR43283">
    <property type="entry name" value="BETA-LACTAMASE-RELATED"/>
    <property type="match status" value="1"/>
</dbReference>